<sequence length="581" mass="63677">MPSSSSKLDRSGQTWYDAEAAFQQDEPGIVNHDRNSISAIPRTALDLDHDDFSDFSPEFAPDISRADASTALRFSVGFSGHDPWPNTSSDHMRLEKPRIIDIPPAATYPERSSSLTRVRYASAPTSSGPDLQKPAHASMTGDPISGYGGNSRTASVSGRPRFATPTGRAVVDPSEPHLTALTSGDRPLQHIYAPFLPPSTYNEPPHAESDAKPPMNELADLHHRTDASAESSASVQMFVPHRPSVSTPGIPLPPEVIESLRVSISCFPETMLLSSSLSIETIRTYSKKLKHRADLDRHLRHNNNEVPFPSFTPSDTTPSKRWNLGWLSQSQRGRQRHQQQHGCQHFPRNVPSLDASTSSLASQNPVTPNWTPIKNIFPAASDYLCDALYAHLIAYNYITLLCPPLPAAVPEARPTRCNIHDRHGASLDNDPNHNAKIPRKAASVLGMENPVTATTMRHQHCDDKDNRRRGLLLGRRMSRFMAAGDNSNKLPSHSERRNGSSSSDTSLVMRGIRTGLARCITLLATTLKREATGMYVDKGPGLGLGVAIEGEGQRRSEEVDAVLMRALCEVVRCAEDGVEGW</sequence>
<feature type="region of interest" description="Disordered" evidence="1">
    <location>
        <begin position="1"/>
        <end position="33"/>
    </location>
</feature>
<feature type="region of interest" description="Disordered" evidence="1">
    <location>
        <begin position="483"/>
        <end position="507"/>
    </location>
</feature>
<reference evidence="2 3" key="1">
    <citation type="journal article" date="2016" name="Genome Announc.">
        <title>Genome Sequence of Madurella mycetomatis mm55, Isolated from a Human Mycetoma Case in Sudan.</title>
        <authorList>
            <person name="Smit S."/>
            <person name="Derks M.F."/>
            <person name="Bervoets S."/>
            <person name="Fahal A."/>
            <person name="van Leeuwen W."/>
            <person name="van Belkum A."/>
            <person name="van de Sande W.W."/>
        </authorList>
    </citation>
    <scope>NUCLEOTIDE SEQUENCE [LARGE SCALE GENOMIC DNA]</scope>
    <source>
        <strain evidence="3">mm55</strain>
    </source>
</reference>
<dbReference type="EMBL" id="LCTW02000213">
    <property type="protein sequence ID" value="KXX76383.1"/>
    <property type="molecule type" value="Genomic_DNA"/>
</dbReference>
<dbReference type="AlphaFoldDB" id="A0A175VYE5"/>
<evidence type="ECO:0000256" key="1">
    <source>
        <dbReference type="SAM" id="MobiDB-lite"/>
    </source>
</evidence>
<proteinExistence type="predicted"/>
<name>A0A175VYE5_9PEZI</name>
<keyword evidence="3" id="KW-1185">Reference proteome</keyword>
<protein>
    <submittedName>
        <fullName evidence="2">Uncharacterized protein</fullName>
    </submittedName>
</protein>
<evidence type="ECO:0000313" key="2">
    <source>
        <dbReference type="EMBL" id="KXX76383.1"/>
    </source>
</evidence>
<organism evidence="2 3">
    <name type="scientific">Madurella mycetomatis</name>
    <dbReference type="NCBI Taxonomy" id="100816"/>
    <lineage>
        <taxon>Eukaryota</taxon>
        <taxon>Fungi</taxon>
        <taxon>Dikarya</taxon>
        <taxon>Ascomycota</taxon>
        <taxon>Pezizomycotina</taxon>
        <taxon>Sordariomycetes</taxon>
        <taxon>Sordariomycetidae</taxon>
        <taxon>Sordariales</taxon>
        <taxon>Sordariales incertae sedis</taxon>
        <taxon>Madurella</taxon>
    </lineage>
</organism>
<dbReference type="VEuPathDB" id="FungiDB:MMYC01_207299"/>
<accession>A0A175VYE5</accession>
<comment type="caution">
    <text evidence="2">The sequence shown here is derived from an EMBL/GenBank/DDBJ whole genome shotgun (WGS) entry which is preliminary data.</text>
</comment>
<feature type="compositionally biased region" description="Polar residues" evidence="1">
    <location>
        <begin position="1"/>
        <end position="14"/>
    </location>
</feature>
<dbReference type="OrthoDB" id="3506470at2759"/>
<gene>
    <name evidence="2" type="ORF">MMYC01_207299</name>
</gene>
<evidence type="ECO:0000313" key="3">
    <source>
        <dbReference type="Proteomes" id="UP000078237"/>
    </source>
</evidence>
<feature type="region of interest" description="Disordered" evidence="1">
    <location>
        <begin position="121"/>
        <end position="175"/>
    </location>
</feature>
<dbReference type="Proteomes" id="UP000078237">
    <property type="component" value="Unassembled WGS sequence"/>
</dbReference>